<dbReference type="RefSeq" id="WP_326322587.1">
    <property type="nucleotide sequence ID" value="NZ_JAYLAA010000075.1"/>
</dbReference>
<protein>
    <recommendedName>
        <fullName evidence="5">Translation elongation factor EFTu/EF1A C-terminal domain-containing protein</fullName>
    </recommendedName>
</protein>
<evidence type="ECO:0000313" key="6">
    <source>
        <dbReference type="EMBL" id="MEC3877941.1"/>
    </source>
</evidence>
<dbReference type="Pfam" id="PF03143">
    <property type="entry name" value="GTP_EFTU_D3"/>
    <property type="match status" value="1"/>
</dbReference>
<evidence type="ECO:0000256" key="1">
    <source>
        <dbReference type="ARBA" id="ARBA00022741"/>
    </source>
</evidence>
<keyword evidence="4" id="KW-0342">GTP-binding</keyword>
<comment type="caution">
    <text evidence="8">The sequence shown here is derived from an EMBL/GenBank/DDBJ whole genome shotgun (WGS) entry which is preliminary data.</text>
</comment>
<keyword evidence="3" id="KW-0648">Protein biosynthesis</keyword>
<sequence length="92" mass="10592">MKIRAKLLLYKGGRETPFQNGYRPLFDFDSTSLVSGRIMLSSEKKMVYPGEETEVEIEFISDDYFGNKLHVGEKILFTESKKPLGEIEIIEI</sequence>
<evidence type="ECO:0000259" key="5">
    <source>
        <dbReference type="Pfam" id="PF03143"/>
    </source>
</evidence>
<reference evidence="8 9" key="1">
    <citation type="submission" date="2024-01" db="EMBL/GenBank/DDBJ databases">
        <title>Chryseobacterium sp. T9W2-O.</title>
        <authorList>
            <person name="Maltman C."/>
        </authorList>
    </citation>
    <scope>NUCLEOTIDE SEQUENCE [LARGE SCALE GENOMIC DNA]</scope>
    <source>
        <strain evidence="8 9">T9W2-O</strain>
    </source>
</reference>
<dbReference type="EMBL" id="JAYLAA010000078">
    <property type="protein sequence ID" value="MEC3877949.1"/>
    <property type="molecule type" value="Genomic_DNA"/>
</dbReference>
<organism evidence="8 9">
    <name type="scientific">Chryseobacterium salviniae</name>
    <dbReference type="NCBI Taxonomy" id="3101750"/>
    <lineage>
        <taxon>Bacteria</taxon>
        <taxon>Pseudomonadati</taxon>
        <taxon>Bacteroidota</taxon>
        <taxon>Flavobacteriia</taxon>
        <taxon>Flavobacteriales</taxon>
        <taxon>Weeksellaceae</taxon>
        <taxon>Chryseobacterium group</taxon>
        <taxon>Chryseobacterium</taxon>
    </lineage>
</organism>
<name>A0ABU6HYR2_9FLAO</name>
<keyword evidence="2" id="KW-0251">Elongation factor</keyword>
<dbReference type="Gene3D" id="2.40.30.10">
    <property type="entry name" value="Translation factors"/>
    <property type="match status" value="1"/>
</dbReference>
<evidence type="ECO:0000313" key="9">
    <source>
        <dbReference type="Proteomes" id="UP001348397"/>
    </source>
</evidence>
<dbReference type="EMBL" id="JAYLAA010000075">
    <property type="protein sequence ID" value="MEC3877941.1"/>
    <property type="molecule type" value="Genomic_DNA"/>
</dbReference>
<gene>
    <name evidence="6" type="ORF">SOP96_19705</name>
    <name evidence="7" type="ORF">SOP96_19750</name>
    <name evidence="8" type="ORF">SOP96_19850</name>
</gene>
<dbReference type="Proteomes" id="UP001348397">
    <property type="component" value="Unassembled WGS sequence"/>
</dbReference>
<dbReference type="InterPro" id="IPR004160">
    <property type="entry name" value="Transl_elong_EFTu/EF1A_C"/>
</dbReference>
<keyword evidence="1" id="KW-0547">Nucleotide-binding</keyword>
<evidence type="ECO:0000313" key="8">
    <source>
        <dbReference type="EMBL" id="MEC3877963.1"/>
    </source>
</evidence>
<evidence type="ECO:0000256" key="3">
    <source>
        <dbReference type="ARBA" id="ARBA00022917"/>
    </source>
</evidence>
<dbReference type="InterPro" id="IPR009001">
    <property type="entry name" value="Transl_elong_EF1A/Init_IF2_C"/>
</dbReference>
<dbReference type="EMBL" id="JAYLAA010000081">
    <property type="protein sequence ID" value="MEC3877963.1"/>
    <property type="molecule type" value="Genomic_DNA"/>
</dbReference>
<dbReference type="SUPFAM" id="SSF50465">
    <property type="entry name" value="EF-Tu/eEF-1alpha/eIF2-gamma C-terminal domain"/>
    <property type="match status" value="1"/>
</dbReference>
<evidence type="ECO:0000256" key="4">
    <source>
        <dbReference type="ARBA" id="ARBA00023134"/>
    </source>
</evidence>
<accession>A0ABU6HYR2</accession>
<keyword evidence="9" id="KW-1185">Reference proteome</keyword>
<evidence type="ECO:0000313" key="7">
    <source>
        <dbReference type="EMBL" id="MEC3877949.1"/>
    </source>
</evidence>
<proteinExistence type="predicted"/>
<feature type="domain" description="Translation elongation factor EFTu/EF1A C-terminal" evidence="5">
    <location>
        <begin position="9"/>
        <end position="61"/>
    </location>
</feature>
<evidence type="ECO:0000256" key="2">
    <source>
        <dbReference type="ARBA" id="ARBA00022768"/>
    </source>
</evidence>